<comment type="caution">
    <text evidence="3">The sequence shown here is derived from an EMBL/GenBank/DDBJ whole genome shotgun (WGS) entry which is preliminary data.</text>
</comment>
<dbReference type="InParanoid" id="D3BIL6"/>
<evidence type="ECO:0000313" key="3">
    <source>
        <dbReference type="EMBL" id="EFA78640.1"/>
    </source>
</evidence>
<keyword evidence="4" id="KW-1185">Reference proteome</keyword>
<keyword evidence="2" id="KW-0812">Transmembrane</keyword>
<proteinExistence type="predicted"/>
<evidence type="ECO:0000256" key="1">
    <source>
        <dbReference type="SAM" id="MobiDB-lite"/>
    </source>
</evidence>
<gene>
    <name evidence="3" type="ORF">PPL_08095</name>
</gene>
<accession>D3BIL6</accession>
<evidence type="ECO:0000313" key="4">
    <source>
        <dbReference type="Proteomes" id="UP000001396"/>
    </source>
</evidence>
<dbReference type="RefSeq" id="XP_020430764.1">
    <property type="nucleotide sequence ID" value="XM_020578925.1"/>
</dbReference>
<dbReference type="GeneID" id="31363575"/>
<organism evidence="3 4">
    <name type="scientific">Heterostelium pallidum (strain ATCC 26659 / Pp 5 / PN500)</name>
    <name type="common">Cellular slime mold</name>
    <name type="synonym">Polysphondylium pallidum</name>
    <dbReference type="NCBI Taxonomy" id="670386"/>
    <lineage>
        <taxon>Eukaryota</taxon>
        <taxon>Amoebozoa</taxon>
        <taxon>Evosea</taxon>
        <taxon>Eumycetozoa</taxon>
        <taxon>Dictyostelia</taxon>
        <taxon>Acytosteliales</taxon>
        <taxon>Acytosteliaceae</taxon>
        <taxon>Heterostelium</taxon>
    </lineage>
</organism>
<evidence type="ECO:0000256" key="2">
    <source>
        <dbReference type="SAM" id="Phobius"/>
    </source>
</evidence>
<reference evidence="3 4" key="1">
    <citation type="journal article" date="2011" name="Genome Res.">
        <title>Phylogeny-wide analysis of social amoeba genomes highlights ancient origins for complex intercellular communication.</title>
        <authorList>
            <person name="Heidel A.J."/>
            <person name="Lawal H.M."/>
            <person name="Felder M."/>
            <person name="Schilde C."/>
            <person name="Helps N.R."/>
            <person name="Tunggal B."/>
            <person name="Rivero F."/>
            <person name="John U."/>
            <person name="Schleicher M."/>
            <person name="Eichinger L."/>
            <person name="Platzer M."/>
            <person name="Noegel A.A."/>
            <person name="Schaap P."/>
            <person name="Gloeckner G."/>
        </authorList>
    </citation>
    <scope>NUCLEOTIDE SEQUENCE [LARGE SCALE GENOMIC DNA]</scope>
    <source>
        <strain evidence="4">ATCC 26659 / Pp 5 / PN500</strain>
    </source>
</reference>
<sequence length="170" mass="18959">MVGVANAGTCIEGYREGYYSQFSYYKDSAFITYKCVGFSTTDDSGQSVCSQCLRTISTLGIILIVIGVILIMLLLMIALKRQHAKSANERIAQLNAQLNNRRSNDNNRNEIPMSPIRRPPTTSNNNNNNNNTNNNNNNNQLNSDFVQIPQINEPSPQIVIELTKATDEID</sequence>
<dbReference type="EMBL" id="ADBJ01000037">
    <property type="protein sequence ID" value="EFA78640.1"/>
    <property type="molecule type" value="Genomic_DNA"/>
</dbReference>
<dbReference type="AlphaFoldDB" id="D3BIL6"/>
<feature type="compositionally biased region" description="Low complexity" evidence="1">
    <location>
        <begin position="124"/>
        <end position="139"/>
    </location>
</feature>
<name>D3BIL6_HETP5</name>
<feature type="transmembrane region" description="Helical" evidence="2">
    <location>
        <begin position="56"/>
        <end position="79"/>
    </location>
</feature>
<protein>
    <submittedName>
        <fullName evidence="3">Uncharacterized protein</fullName>
    </submittedName>
</protein>
<dbReference type="Proteomes" id="UP000001396">
    <property type="component" value="Unassembled WGS sequence"/>
</dbReference>
<feature type="region of interest" description="Disordered" evidence="1">
    <location>
        <begin position="98"/>
        <end position="142"/>
    </location>
</feature>
<keyword evidence="2" id="KW-0472">Membrane</keyword>
<keyword evidence="2" id="KW-1133">Transmembrane helix</keyword>